<dbReference type="InParanoid" id="D0RLX5"/>
<keyword evidence="1" id="KW-0106">Calcium</keyword>
<evidence type="ECO:0000259" key="2">
    <source>
        <dbReference type="PROSITE" id="PS50222"/>
    </source>
</evidence>
<gene>
    <name evidence="3" type="ORF">PITG_22155</name>
</gene>
<protein>
    <recommendedName>
        <fullName evidence="2">EF-hand domain-containing protein</fullName>
    </recommendedName>
</protein>
<dbReference type="PROSITE" id="PS00018">
    <property type="entry name" value="EF_HAND_1"/>
    <property type="match status" value="1"/>
</dbReference>
<feature type="domain" description="EF-hand" evidence="2">
    <location>
        <begin position="42"/>
        <end position="77"/>
    </location>
</feature>
<keyword evidence="4" id="KW-1185">Reference proteome</keyword>
<proteinExistence type="predicted"/>
<evidence type="ECO:0000313" key="3">
    <source>
        <dbReference type="EMBL" id="EEY55105.1"/>
    </source>
</evidence>
<dbReference type="PROSITE" id="PS50222">
    <property type="entry name" value="EF_HAND_2"/>
    <property type="match status" value="1"/>
</dbReference>
<dbReference type="OrthoDB" id="114727at2759"/>
<accession>D0RLX5</accession>
<sequence length="134" mass="15087">MLHEQPRQLTKGLFEAVGLVRNLRRIHFDDFVICIATVATWSKSELLHYAFKQFDVDESGVMDGRELRAFCEGLKNDSSFYFESQYSCGSARFSQRIIRVPSGVLPVVAVATKCSLLCTWRAILGKSCATTTRS</sequence>
<dbReference type="GeneID" id="9468484"/>
<dbReference type="InterPro" id="IPR002048">
    <property type="entry name" value="EF_hand_dom"/>
</dbReference>
<dbReference type="InterPro" id="IPR018247">
    <property type="entry name" value="EF_Hand_1_Ca_BS"/>
</dbReference>
<dbReference type="VEuPathDB" id="FungiDB:PITG_22155"/>
<dbReference type="SUPFAM" id="SSF47473">
    <property type="entry name" value="EF-hand"/>
    <property type="match status" value="1"/>
</dbReference>
<organism evidence="3 4">
    <name type="scientific">Phytophthora infestans (strain T30-4)</name>
    <name type="common">Potato late blight agent</name>
    <dbReference type="NCBI Taxonomy" id="403677"/>
    <lineage>
        <taxon>Eukaryota</taxon>
        <taxon>Sar</taxon>
        <taxon>Stramenopiles</taxon>
        <taxon>Oomycota</taxon>
        <taxon>Peronosporomycetes</taxon>
        <taxon>Peronosporales</taxon>
        <taxon>Peronosporaceae</taxon>
        <taxon>Phytophthora</taxon>
    </lineage>
</organism>
<dbReference type="GO" id="GO:0005509">
    <property type="term" value="F:calcium ion binding"/>
    <property type="evidence" value="ECO:0007669"/>
    <property type="project" value="InterPro"/>
</dbReference>
<dbReference type="AlphaFoldDB" id="D0RLX5"/>
<dbReference type="KEGG" id="pif:PITG_22155"/>
<dbReference type="RefSeq" id="XP_002909955.1">
    <property type="nucleotide sequence ID" value="XM_002909909.1"/>
</dbReference>
<evidence type="ECO:0000256" key="1">
    <source>
        <dbReference type="ARBA" id="ARBA00022837"/>
    </source>
</evidence>
<dbReference type="Gene3D" id="1.10.238.10">
    <property type="entry name" value="EF-hand"/>
    <property type="match status" value="1"/>
</dbReference>
<name>D0RLX5_PHYIT</name>
<dbReference type="EMBL" id="GG688960">
    <property type="protein sequence ID" value="EEY55105.1"/>
    <property type="molecule type" value="Genomic_DNA"/>
</dbReference>
<reference evidence="4" key="1">
    <citation type="journal article" date="2009" name="Nature">
        <title>Genome sequence and analysis of the Irish potato famine pathogen Phytophthora infestans.</title>
        <authorList>
            <consortium name="The Broad Institute Genome Sequencing Platform"/>
            <person name="Haas B.J."/>
            <person name="Kamoun S."/>
            <person name="Zody M.C."/>
            <person name="Jiang R.H."/>
            <person name="Handsaker R.E."/>
            <person name="Cano L.M."/>
            <person name="Grabherr M."/>
            <person name="Kodira C.D."/>
            <person name="Raffaele S."/>
            <person name="Torto-Alalibo T."/>
            <person name="Bozkurt T.O."/>
            <person name="Ah-Fong A.M."/>
            <person name="Alvarado L."/>
            <person name="Anderson V.L."/>
            <person name="Armstrong M.R."/>
            <person name="Avrova A."/>
            <person name="Baxter L."/>
            <person name="Beynon J."/>
            <person name="Boevink P.C."/>
            <person name="Bollmann S.R."/>
            <person name="Bos J.I."/>
            <person name="Bulone V."/>
            <person name="Cai G."/>
            <person name="Cakir C."/>
            <person name="Carrington J.C."/>
            <person name="Chawner M."/>
            <person name="Conti L."/>
            <person name="Costanzo S."/>
            <person name="Ewan R."/>
            <person name="Fahlgren N."/>
            <person name="Fischbach M.A."/>
            <person name="Fugelstad J."/>
            <person name="Gilroy E.M."/>
            <person name="Gnerre S."/>
            <person name="Green P.J."/>
            <person name="Grenville-Briggs L.J."/>
            <person name="Griffith J."/>
            <person name="Grunwald N.J."/>
            <person name="Horn K."/>
            <person name="Horner N.R."/>
            <person name="Hu C.H."/>
            <person name="Huitema E."/>
            <person name="Jeong D.H."/>
            <person name="Jones A.M."/>
            <person name="Jones J.D."/>
            <person name="Jones R.W."/>
            <person name="Karlsson E.K."/>
            <person name="Kunjeti S.G."/>
            <person name="Lamour K."/>
            <person name="Liu Z."/>
            <person name="Ma L."/>
            <person name="Maclean D."/>
            <person name="Chibucos M.C."/>
            <person name="McDonald H."/>
            <person name="McWalters J."/>
            <person name="Meijer H.J."/>
            <person name="Morgan W."/>
            <person name="Morris P.F."/>
            <person name="Munro C.A."/>
            <person name="O'Neill K."/>
            <person name="Ospina-Giraldo M."/>
            <person name="Pinzon A."/>
            <person name="Pritchard L."/>
            <person name="Ramsahoye B."/>
            <person name="Ren Q."/>
            <person name="Restrepo S."/>
            <person name="Roy S."/>
            <person name="Sadanandom A."/>
            <person name="Savidor A."/>
            <person name="Schornack S."/>
            <person name="Schwartz D.C."/>
            <person name="Schumann U.D."/>
            <person name="Schwessinger B."/>
            <person name="Seyer L."/>
            <person name="Sharpe T."/>
            <person name="Silvar C."/>
            <person name="Song J."/>
            <person name="Studholme D.J."/>
            <person name="Sykes S."/>
            <person name="Thines M."/>
            <person name="van de Vondervoort P.J."/>
            <person name="Phuntumart V."/>
            <person name="Wawra S."/>
            <person name="Weide R."/>
            <person name="Win J."/>
            <person name="Young C."/>
            <person name="Zhou S."/>
            <person name="Fry W."/>
            <person name="Meyers B.C."/>
            <person name="van West P."/>
            <person name="Ristaino J."/>
            <person name="Govers F."/>
            <person name="Birch P.R."/>
            <person name="Whisson S.C."/>
            <person name="Judelson H.S."/>
            <person name="Nusbaum C."/>
        </authorList>
    </citation>
    <scope>NUCLEOTIDE SEQUENCE [LARGE SCALE GENOMIC DNA]</scope>
    <source>
        <strain evidence="4">T30-4</strain>
    </source>
</reference>
<dbReference type="InterPro" id="IPR011992">
    <property type="entry name" value="EF-hand-dom_pair"/>
</dbReference>
<dbReference type="Proteomes" id="UP000006643">
    <property type="component" value="Unassembled WGS sequence"/>
</dbReference>
<dbReference type="HOGENOM" id="CLU_1900313_0_0_1"/>
<evidence type="ECO:0000313" key="4">
    <source>
        <dbReference type="Proteomes" id="UP000006643"/>
    </source>
</evidence>